<comment type="caution">
    <text evidence="9">The sequence shown here is derived from an EMBL/GenBank/DDBJ whole genome shotgun (WGS) entry which is preliminary data.</text>
</comment>
<evidence type="ECO:0000313" key="10">
    <source>
        <dbReference type="Proteomes" id="UP000094795"/>
    </source>
</evidence>
<feature type="transmembrane region" description="Helical" evidence="8">
    <location>
        <begin position="186"/>
        <end position="206"/>
    </location>
</feature>
<dbReference type="NCBIfam" id="TIGR00797">
    <property type="entry name" value="matE"/>
    <property type="match status" value="1"/>
</dbReference>
<evidence type="ECO:0000256" key="5">
    <source>
        <dbReference type="ARBA" id="ARBA00022989"/>
    </source>
</evidence>
<sequence length="489" mass="51056">MSGPGASEATEPADPASPRRETGTFVTGSIMRHVVVMTATGSIGLVAAFVVDALNLFYISMLGQQELAAAIGYSGTLLFFTTSVSIGLSIAATALTARALGRGNRGEAREIAGASIVYMLVLTTITAAAAWPSIGFLVHLIGARGETAALATEFLQIVIPSMPVLGVGMCLAALLRATGDARRAMYVTLSGAALTAVLDPLFIFGFELGIHGAAIASVISRFALIVVGFHGLVRVHNLLARPSRAVLLRDYRPYLGIGLPAVMTLVATPVGNTFVTATIAAHGDAAVAGWAVVGRLIPLAFGPLFALSGAVGPILGQNYGARRYDRLRRTMRDSLVFILIYTLVAWAMLALLRNQIADLFGATGEAREVIVFFCLFVAASFIFNGMLFVANAAFNNLGFALYSTVFNWSRSTLGVIPFVWLGSTWYGATGALAGFGLGAVVFGLAAIVVCFRVIGRIGDSDGTPPDPSQTIRTPPAAQSPFTSGKASTL</sequence>
<evidence type="ECO:0000256" key="6">
    <source>
        <dbReference type="ARBA" id="ARBA00023136"/>
    </source>
</evidence>
<feature type="transmembrane region" description="Helical" evidence="8">
    <location>
        <begin position="432"/>
        <end position="454"/>
    </location>
</feature>
<dbReference type="InterPro" id="IPR002528">
    <property type="entry name" value="MATE_fam"/>
</dbReference>
<dbReference type="Proteomes" id="UP000094795">
    <property type="component" value="Unassembled WGS sequence"/>
</dbReference>
<evidence type="ECO:0000256" key="4">
    <source>
        <dbReference type="ARBA" id="ARBA00022692"/>
    </source>
</evidence>
<dbReference type="EMBL" id="LQZT01000023">
    <property type="protein sequence ID" value="OCW57114.1"/>
    <property type="molecule type" value="Genomic_DNA"/>
</dbReference>
<organism evidence="9 10">
    <name type="scientific">Hoeflea olei</name>
    <dbReference type="NCBI Taxonomy" id="1480615"/>
    <lineage>
        <taxon>Bacteria</taxon>
        <taxon>Pseudomonadati</taxon>
        <taxon>Pseudomonadota</taxon>
        <taxon>Alphaproteobacteria</taxon>
        <taxon>Hyphomicrobiales</taxon>
        <taxon>Rhizobiaceae</taxon>
        <taxon>Hoeflea</taxon>
    </lineage>
</organism>
<feature type="transmembrane region" description="Helical" evidence="8">
    <location>
        <begin position="397"/>
        <end position="420"/>
    </location>
</feature>
<dbReference type="InterPro" id="IPR048279">
    <property type="entry name" value="MdtK-like"/>
</dbReference>
<dbReference type="AlphaFoldDB" id="A0A1C1YUB2"/>
<keyword evidence="4 8" id="KW-0812">Transmembrane</keyword>
<feature type="transmembrane region" description="Helical" evidence="8">
    <location>
        <begin position="34"/>
        <end position="59"/>
    </location>
</feature>
<evidence type="ECO:0000256" key="7">
    <source>
        <dbReference type="SAM" id="MobiDB-lite"/>
    </source>
</evidence>
<protein>
    <submittedName>
        <fullName evidence="9">MATE family efflux transporter</fullName>
    </submittedName>
</protein>
<evidence type="ECO:0000256" key="2">
    <source>
        <dbReference type="ARBA" id="ARBA00022448"/>
    </source>
</evidence>
<feature type="transmembrane region" description="Helical" evidence="8">
    <location>
        <begin position="116"/>
        <end position="142"/>
    </location>
</feature>
<gene>
    <name evidence="9" type="ORF">AWJ14_08205</name>
</gene>
<comment type="subcellular location">
    <subcellularLocation>
        <location evidence="1">Cell inner membrane</location>
        <topology evidence="1">Multi-pass membrane protein</topology>
    </subcellularLocation>
</comment>
<dbReference type="RefSeq" id="WP_066180440.1">
    <property type="nucleotide sequence ID" value="NZ_LQZT01000023.1"/>
</dbReference>
<keyword evidence="10" id="KW-1185">Reference proteome</keyword>
<dbReference type="PANTHER" id="PTHR43549">
    <property type="entry name" value="MULTIDRUG RESISTANCE PROTEIN YPNP-RELATED"/>
    <property type="match status" value="1"/>
</dbReference>
<feature type="transmembrane region" description="Helical" evidence="8">
    <location>
        <begin position="154"/>
        <end position="174"/>
    </location>
</feature>
<evidence type="ECO:0000313" key="9">
    <source>
        <dbReference type="EMBL" id="OCW57114.1"/>
    </source>
</evidence>
<feature type="transmembrane region" description="Helical" evidence="8">
    <location>
        <begin position="254"/>
        <end position="281"/>
    </location>
</feature>
<dbReference type="Pfam" id="PF01554">
    <property type="entry name" value="MatE"/>
    <property type="match status" value="2"/>
</dbReference>
<dbReference type="GO" id="GO:0015297">
    <property type="term" value="F:antiporter activity"/>
    <property type="evidence" value="ECO:0007669"/>
    <property type="project" value="InterPro"/>
</dbReference>
<keyword evidence="5 8" id="KW-1133">Transmembrane helix</keyword>
<reference evidence="9 10" key="1">
    <citation type="submission" date="2015-12" db="EMBL/GenBank/DDBJ databases">
        <authorList>
            <person name="Shamseldin A."/>
            <person name="Moawad H."/>
            <person name="Abd El-Rahim W.M."/>
            <person name="Sadowsky M.J."/>
        </authorList>
    </citation>
    <scope>NUCLEOTIDE SEQUENCE [LARGE SCALE GENOMIC DNA]</scope>
    <source>
        <strain evidence="9 10">JC234</strain>
    </source>
</reference>
<dbReference type="InterPro" id="IPR052031">
    <property type="entry name" value="Membrane_Transporter-Flippase"/>
</dbReference>
<feature type="compositionally biased region" description="Polar residues" evidence="7">
    <location>
        <begin position="479"/>
        <end position="489"/>
    </location>
</feature>
<dbReference type="PANTHER" id="PTHR43549:SF3">
    <property type="entry name" value="MULTIDRUG RESISTANCE PROTEIN YPNP-RELATED"/>
    <property type="match status" value="1"/>
</dbReference>
<name>A0A1C1YUB2_9HYPH</name>
<evidence type="ECO:0000256" key="8">
    <source>
        <dbReference type="SAM" id="Phobius"/>
    </source>
</evidence>
<feature type="transmembrane region" description="Helical" evidence="8">
    <location>
        <begin position="212"/>
        <end position="233"/>
    </location>
</feature>
<dbReference type="GO" id="GO:0005886">
    <property type="term" value="C:plasma membrane"/>
    <property type="evidence" value="ECO:0007669"/>
    <property type="project" value="UniProtKB-SubCell"/>
</dbReference>
<feature type="transmembrane region" description="Helical" evidence="8">
    <location>
        <begin position="369"/>
        <end position="390"/>
    </location>
</feature>
<proteinExistence type="predicted"/>
<evidence type="ECO:0000256" key="1">
    <source>
        <dbReference type="ARBA" id="ARBA00004429"/>
    </source>
</evidence>
<feature type="region of interest" description="Disordered" evidence="7">
    <location>
        <begin position="461"/>
        <end position="489"/>
    </location>
</feature>
<feature type="transmembrane region" description="Helical" evidence="8">
    <location>
        <begin position="71"/>
        <end position="95"/>
    </location>
</feature>
<keyword evidence="6 8" id="KW-0472">Membrane</keyword>
<dbReference type="GO" id="GO:0042910">
    <property type="term" value="F:xenobiotic transmembrane transporter activity"/>
    <property type="evidence" value="ECO:0007669"/>
    <property type="project" value="InterPro"/>
</dbReference>
<feature type="transmembrane region" description="Helical" evidence="8">
    <location>
        <begin position="335"/>
        <end position="357"/>
    </location>
</feature>
<accession>A0A1C1YUB2</accession>
<feature type="region of interest" description="Disordered" evidence="7">
    <location>
        <begin position="1"/>
        <end position="22"/>
    </location>
</feature>
<keyword evidence="2" id="KW-0813">Transport</keyword>
<keyword evidence="3" id="KW-1003">Cell membrane</keyword>
<dbReference type="PIRSF" id="PIRSF006603">
    <property type="entry name" value="DinF"/>
    <property type="match status" value="1"/>
</dbReference>
<feature type="transmembrane region" description="Helical" evidence="8">
    <location>
        <begin position="287"/>
        <end position="315"/>
    </location>
</feature>
<evidence type="ECO:0000256" key="3">
    <source>
        <dbReference type="ARBA" id="ARBA00022475"/>
    </source>
</evidence>
<dbReference type="STRING" id="1480615.AWJ14_08205"/>